<sequence length="84" mass="9740">MGKLTPTQSRPQSRRVFVHKDLAHCTHVWVRFDGVRKPLHPPYDGPSKVVRRESKFFIIDRNGKRDSVSLDRLKPAYPDPLCDS</sequence>
<accession>A0A183B454</accession>
<gene>
    <name evidence="1" type="ORF">ECPE_LOCUS13989</name>
</gene>
<evidence type="ECO:0000313" key="1">
    <source>
        <dbReference type="EMBL" id="VDP91261.1"/>
    </source>
</evidence>
<dbReference type="PANTHER" id="PTHR38681">
    <property type="entry name" value="RETROVIRUS-RELATED POL POLYPROTEIN FROM TRANSPOSON 412-LIKE PROTEIN-RELATED"/>
    <property type="match status" value="1"/>
</dbReference>
<evidence type="ECO:0000313" key="2">
    <source>
        <dbReference type="Proteomes" id="UP000272942"/>
    </source>
</evidence>
<protein>
    <submittedName>
        <fullName evidence="3">Reverse transcriptase domain-containing protein</fullName>
    </submittedName>
</protein>
<dbReference type="WBParaSite" id="ECPE_0001402901-mRNA-1">
    <property type="protein sequence ID" value="ECPE_0001402901-mRNA-1"/>
    <property type="gene ID" value="ECPE_0001402901"/>
</dbReference>
<dbReference type="Proteomes" id="UP000272942">
    <property type="component" value="Unassembled WGS sequence"/>
</dbReference>
<dbReference type="AlphaFoldDB" id="A0A183B454"/>
<name>A0A183B454_9TREM</name>
<dbReference type="OrthoDB" id="6279146at2759"/>
<proteinExistence type="predicted"/>
<evidence type="ECO:0000313" key="3">
    <source>
        <dbReference type="WBParaSite" id="ECPE_0001402901-mRNA-1"/>
    </source>
</evidence>
<keyword evidence="2" id="KW-1185">Reference proteome</keyword>
<dbReference type="PANTHER" id="PTHR38681:SF1">
    <property type="entry name" value="RETROVIRUS-RELATED POL POLYPROTEIN FROM TRANSPOSON 412-LIKE PROTEIN"/>
    <property type="match status" value="1"/>
</dbReference>
<organism evidence="3">
    <name type="scientific">Echinostoma caproni</name>
    <dbReference type="NCBI Taxonomy" id="27848"/>
    <lineage>
        <taxon>Eukaryota</taxon>
        <taxon>Metazoa</taxon>
        <taxon>Spiralia</taxon>
        <taxon>Lophotrochozoa</taxon>
        <taxon>Platyhelminthes</taxon>
        <taxon>Trematoda</taxon>
        <taxon>Digenea</taxon>
        <taxon>Plagiorchiida</taxon>
        <taxon>Echinostomata</taxon>
        <taxon>Echinostomatoidea</taxon>
        <taxon>Echinostomatidae</taxon>
        <taxon>Echinostoma</taxon>
    </lineage>
</organism>
<reference evidence="1 2" key="2">
    <citation type="submission" date="2018-11" db="EMBL/GenBank/DDBJ databases">
        <authorList>
            <consortium name="Pathogen Informatics"/>
        </authorList>
    </citation>
    <scope>NUCLEOTIDE SEQUENCE [LARGE SCALE GENOMIC DNA]</scope>
    <source>
        <strain evidence="1 2">Egypt</strain>
    </source>
</reference>
<reference evidence="3" key="1">
    <citation type="submission" date="2016-06" db="UniProtKB">
        <authorList>
            <consortium name="WormBaseParasite"/>
        </authorList>
    </citation>
    <scope>IDENTIFICATION</scope>
</reference>
<dbReference type="EMBL" id="UZAN01056444">
    <property type="protein sequence ID" value="VDP91261.1"/>
    <property type="molecule type" value="Genomic_DNA"/>
</dbReference>